<keyword evidence="4" id="KW-1185">Reference proteome</keyword>
<evidence type="ECO:0000313" key="3">
    <source>
        <dbReference type="EMBL" id="QEP30429.1"/>
    </source>
</evidence>
<dbReference type="AlphaFoldDB" id="A0A5C2H9G0"/>
<geneLocation type="plasmid" evidence="3 4">
    <name>p1</name>
</geneLocation>
<dbReference type="NCBIfam" id="TIGR02743">
    <property type="entry name" value="TraW"/>
    <property type="match status" value="1"/>
</dbReference>
<proteinExistence type="predicted"/>
<feature type="signal peptide" evidence="1">
    <location>
        <begin position="1"/>
        <end position="19"/>
    </location>
</feature>
<dbReference type="InterPro" id="IPR014114">
    <property type="entry name" value="TraW"/>
</dbReference>
<dbReference type="KEGG" id="thas:C6Y53_19625"/>
<feature type="domain" description="Type-F conjugative transfer system protein TraW N-terminal" evidence="2">
    <location>
        <begin position="4"/>
        <end position="31"/>
    </location>
</feature>
<dbReference type="EMBL" id="CP043619">
    <property type="protein sequence ID" value="QEP30429.1"/>
    <property type="molecule type" value="Genomic_DNA"/>
</dbReference>
<name>A0A5C2H9G0_9RHOB</name>
<reference evidence="3 4" key="1">
    <citation type="submission" date="2019-09" db="EMBL/GenBank/DDBJ databases">
        <title>Novel bacterium SH-1.</title>
        <authorList>
            <person name="Kim Y.-S."/>
            <person name="Kim K.-H."/>
        </authorList>
    </citation>
    <scope>NUCLEOTIDE SEQUENCE [LARGE SCALE GENOMIC DNA]</scope>
    <source>
        <strain evidence="3 4">SH-1</strain>
        <plasmid evidence="3 4">p1</plasmid>
    </source>
</reference>
<sequence length="207" mass="23404">MRRAVTLLALALLAHPAPAKDLGTYGPLFEVIEPSILDTIRTRLRDMEATGELDAMRRDMQERTRRYTERPRPVPGLGKAEDYRAWDVDLTITLKEDLADHRGRVFARAGTVVNPLAWSRFDKRIVLFDGDDPAQLRFALEDGDELDTLLVLVSGDPLGLMRAHGRRFYFDQDGVLVGRFGIRNVPAVVSRADPMMRVEEFAVGDER</sequence>
<dbReference type="Pfam" id="PF12477">
    <property type="entry name" value="TraW_N"/>
    <property type="match status" value="1"/>
</dbReference>
<protein>
    <submittedName>
        <fullName evidence="3">Type-F conjugative transfer system protein TraW</fullName>
    </submittedName>
</protein>
<evidence type="ECO:0000313" key="4">
    <source>
        <dbReference type="Proteomes" id="UP000237655"/>
    </source>
</evidence>
<accession>A0A5C2H9G0</accession>
<keyword evidence="1" id="KW-0732">Signal</keyword>
<evidence type="ECO:0000256" key="1">
    <source>
        <dbReference type="SAM" id="SignalP"/>
    </source>
</evidence>
<gene>
    <name evidence="3" type="primary">traW</name>
    <name evidence="3" type="ORF">C6Y53_19625</name>
</gene>
<dbReference type="InterPro" id="IPR025864">
    <property type="entry name" value="TraW_N_dom"/>
</dbReference>
<evidence type="ECO:0000259" key="2">
    <source>
        <dbReference type="Pfam" id="PF12477"/>
    </source>
</evidence>
<keyword evidence="3" id="KW-0614">Plasmid</keyword>
<dbReference type="Proteomes" id="UP000237655">
    <property type="component" value="Plasmid p1"/>
</dbReference>
<organism evidence="3 4">
    <name type="scientific">Pukyongiella litopenaei</name>
    <dbReference type="NCBI Taxonomy" id="2605946"/>
    <lineage>
        <taxon>Bacteria</taxon>
        <taxon>Pseudomonadati</taxon>
        <taxon>Pseudomonadota</taxon>
        <taxon>Alphaproteobacteria</taxon>
        <taxon>Rhodobacterales</taxon>
        <taxon>Paracoccaceae</taxon>
        <taxon>Pukyongiella</taxon>
    </lineage>
</organism>
<feature type="chain" id="PRO_5022782479" evidence="1">
    <location>
        <begin position="20"/>
        <end position="207"/>
    </location>
</feature>